<accession>A0A1Y2PD23</accession>
<dbReference type="InterPro" id="IPR036388">
    <property type="entry name" value="WH-like_DNA-bd_sf"/>
</dbReference>
<feature type="domain" description="Response regulatory" evidence="5">
    <location>
        <begin position="7"/>
        <end position="123"/>
    </location>
</feature>
<proteinExistence type="predicted"/>
<dbReference type="SUPFAM" id="SSF52172">
    <property type="entry name" value="CheY-like"/>
    <property type="match status" value="1"/>
</dbReference>
<dbReference type="InterPro" id="IPR011006">
    <property type="entry name" value="CheY-like_superfamily"/>
</dbReference>
<evidence type="ECO:0000313" key="6">
    <source>
        <dbReference type="EMBL" id="OSY87697.1"/>
    </source>
</evidence>
<dbReference type="PANTHER" id="PTHR45566">
    <property type="entry name" value="HTH-TYPE TRANSCRIPTIONAL REGULATOR YHJB-RELATED"/>
    <property type="match status" value="1"/>
</dbReference>
<dbReference type="Gene3D" id="1.10.10.10">
    <property type="entry name" value="Winged helix-like DNA-binding domain superfamily/Winged helix DNA-binding domain"/>
    <property type="match status" value="1"/>
</dbReference>
<dbReference type="PROSITE" id="PS50043">
    <property type="entry name" value="HTH_LUXR_2"/>
    <property type="match status" value="1"/>
</dbReference>
<protein>
    <recommendedName>
        <fullName evidence="8">Response regulatory domain-containing protein</fullName>
    </recommendedName>
</protein>
<evidence type="ECO:0000259" key="4">
    <source>
        <dbReference type="PROSITE" id="PS50043"/>
    </source>
</evidence>
<feature type="domain" description="HTH luxR-type" evidence="4">
    <location>
        <begin position="137"/>
        <end position="204"/>
    </location>
</feature>
<dbReference type="STRING" id="1635173.WH52_09710"/>
<dbReference type="GO" id="GO:0006355">
    <property type="term" value="P:regulation of DNA-templated transcription"/>
    <property type="evidence" value="ECO:0007669"/>
    <property type="project" value="InterPro"/>
</dbReference>
<dbReference type="InterPro" id="IPR000792">
    <property type="entry name" value="Tscrpt_reg_LuxR_C"/>
</dbReference>
<sequence length="208" mass="23891">MKPTTLSVIIADDNKFFCEALRDKLNTYEELEVKNIFTTIDDLIKYTQNYNFDILILDVNFNGVSSLEYINEIRTHKNSFKIISLTTLNNNYIKSEAIKKGIDFFVSKDSDLSVFKDKILECYNANKPDFINKTSKIKIGNLTFTNRKLEILQALYKHSDKKEKALSDILSISESALKSHKRELFEITNTNSTPDLIKFGIQNGLIIA</sequence>
<dbReference type="EMBL" id="LAPZ01000007">
    <property type="protein sequence ID" value="OSY87697.1"/>
    <property type="molecule type" value="Genomic_DNA"/>
</dbReference>
<dbReference type="InParanoid" id="A0A1Y2PD23"/>
<comment type="caution">
    <text evidence="6">The sequence shown here is derived from an EMBL/GenBank/DDBJ whole genome shotgun (WGS) entry which is preliminary data.</text>
</comment>
<dbReference type="PROSITE" id="PS50110">
    <property type="entry name" value="RESPONSE_REGULATORY"/>
    <property type="match status" value="1"/>
</dbReference>
<dbReference type="GO" id="GO:0003677">
    <property type="term" value="F:DNA binding"/>
    <property type="evidence" value="ECO:0007669"/>
    <property type="project" value="UniProtKB-KW"/>
</dbReference>
<evidence type="ECO:0008006" key="8">
    <source>
        <dbReference type="Google" id="ProtNLM"/>
    </source>
</evidence>
<dbReference type="Gene3D" id="3.40.50.2300">
    <property type="match status" value="1"/>
</dbReference>
<evidence type="ECO:0000256" key="2">
    <source>
        <dbReference type="ARBA" id="ARBA00023125"/>
    </source>
</evidence>
<organism evidence="6 7">
    <name type="scientific">Tenacibaculum holothuriorum</name>
    <dbReference type="NCBI Taxonomy" id="1635173"/>
    <lineage>
        <taxon>Bacteria</taxon>
        <taxon>Pseudomonadati</taxon>
        <taxon>Bacteroidota</taxon>
        <taxon>Flavobacteriia</taxon>
        <taxon>Flavobacteriales</taxon>
        <taxon>Flavobacteriaceae</taxon>
        <taxon>Tenacibaculum</taxon>
    </lineage>
</organism>
<reference evidence="6 7" key="1">
    <citation type="submission" date="2015-03" db="EMBL/GenBank/DDBJ databases">
        <title>Genome sequence of Tenacibaculum sp. S2-2, isolated from intestinal microbiota of sea cucumber, Apostichopus japonicas.</title>
        <authorList>
            <person name="Shao Z."/>
            <person name="Wang L."/>
            <person name="Li X."/>
        </authorList>
    </citation>
    <scope>NUCLEOTIDE SEQUENCE [LARGE SCALE GENOMIC DNA]</scope>
    <source>
        <strain evidence="6 7">S2-2</strain>
    </source>
</reference>
<dbReference type="InterPro" id="IPR058245">
    <property type="entry name" value="NreC/VraR/RcsB-like_REC"/>
</dbReference>
<evidence type="ECO:0000256" key="1">
    <source>
        <dbReference type="ARBA" id="ARBA00022553"/>
    </source>
</evidence>
<evidence type="ECO:0000313" key="7">
    <source>
        <dbReference type="Proteomes" id="UP000194221"/>
    </source>
</evidence>
<dbReference type="AlphaFoldDB" id="A0A1Y2PD23"/>
<keyword evidence="2" id="KW-0238">DNA-binding</keyword>
<dbReference type="RefSeq" id="WP_086030758.1">
    <property type="nucleotide sequence ID" value="NZ_LAPZ01000007.1"/>
</dbReference>
<keyword evidence="1 3" id="KW-0597">Phosphoprotein</keyword>
<dbReference type="InterPro" id="IPR051015">
    <property type="entry name" value="EvgA-like"/>
</dbReference>
<dbReference type="SMART" id="SM00448">
    <property type="entry name" value="REC"/>
    <property type="match status" value="1"/>
</dbReference>
<dbReference type="OrthoDB" id="1200314at2"/>
<feature type="modified residue" description="4-aspartylphosphate" evidence="3">
    <location>
        <position position="58"/>
    </location>
</feature>
<dbReference type="GO" id="GO:0000160">
    <property type="term" value="P:phosphorelay signal transduction system"/>
    <property type="evidence" value="ECO:0007669"/>
    <property type="project" value="InterPro"/>
</dbReference>
<name>A0A1Y2PD23_9FLAO</name>
<dbReference type="SUPFAM" id="SSF46894">
    <property type="entry name" value="C-terminal effector domain of the bipartite response regulators"/>
    <property type="match status" value="1"/>
</dbReference>
<keyword evidence="7" id="KW-1185">Reference proteome</keyword>
<dbReference type="PANTHER" id="PTHR45566:SF1">
    <property type="entry name" value="HTH-TYPE TRANSCRIPTIONAL REGULATOR YHJB-RELATED"/>
    <property type="match status" value="1"/>
</dbReference>
<dbReference type="Pfam" id="PF00072">
    <property type="entry name" value="Response_reg"/>
    <property type="match status" value="1"/>
</dbReference>
<gene>
    <name evidence="6" type="ORF">WH52_09710</name>
</gene>
<evidence type="ECO:0000256" key="3">
    <source>
        <dbReference type="PROSITE-ProRule" id="PRU00169"/>
    </source>
</evidence>
<dbReference type="InterPro" id="IPR001789">
    <property type="entry name" value="Sig_transdc_resp-reg_receiver"/>
</dbReference>
<evidence type="ECO:0000259" key="5">
    <source>
        <dbReference type="PROSITE" id="PS50110"/>
    </source>
</evidence>
<dbReference type="Proteomes" id="UP000194221">
    <property type="component" value="Unassembled WGS sequence"/>
</dbReference>
<dbReference type="CDD" id="cd17535">
    <property type="entry name" value="REC_NarL-like"/>
    <property type="match status" value="1"/>
</dbReference>
<dbReference type="InterPro" id="IPR016032">
    <property type="entry name" value="Sig_transdc_resp-reg_C-effctor"/>
</dbReference>